<name>A0AAU7CLX9_9BACT</name>
<reference evidence="2" key="1">
    <citation type="submission" date="2024-05" db="EMBL/GenBank/DDBJ databases">
        <title>Planctomycetes of the genus Singulisphaera possess chitinolytic capabilities.</title>
        <authorList>
            <person name="Ivanova A."/>
        </authorList>
    </citation>
    <scope>NUCLEOTIDE SEQUENCE</scope>
    <source>
        <strain evidence="2">Ch08T</strain>
    </source>
</reference>
<dbReference type="RefSeq" id="WP_406698945.1">
    <property type="nucleotide sequence ID" value="NZ_CP155447.1"/>
</dbReference>
<dbReference type="AlphaFoldDB" id="A0AAU7CLX9"/>
<evidence type="ECO:0000256" key="1">
    <source>
        <dbReference type="SAM" id="MobiDB-lite"/>
    </source>
</evidence>
<feature type="region of interest" description="Disordered" evidence="1">
    <location>
        <begin position="825"/>
        <end position="845"/>
    </location>
</feature>
<organism evidence="2">
    <name type="scientific">Singulisphaera sp. Ch08</name>
    <dbReference type="NCBI Taxonomy" id="3120278"/>
    <lineage>
        <taxon>Bacteria</taxon>
        <taxon>Pseudomonadati</taxon>
        <taxon>Planctomycetota</taxon>
        <taxon>Planctomycetia</taxon>
        <taxon>Isosphaerales</taxon>
        <taxon>Isosphaeraceae</taxon>
        <taxon>Singulisphaera</taxon>
    </lineage>
</organism>
<evidence type="ECO:0000313" key="2">
    <source>
        <dbReference type="EMBL" id="XBH06093.1"/>
    </source>
</evidence>
<proteinExistence type="predicted"/>
<gene>
    <name evidence="2" type="ORF">V5E97_08660</name>
</gene>
<protein>
    <submittedName>
        <fullName evidence="2">Uncharacterized protein</fullName>
    </submittedName>
</protein>
<feature type="region of interest" description="Disordered" evidence="1">
    <location>
        <begin position="524"/>
        <end position="545"/>
    </location>
</feature>
<accession>A0AAU7CLX9</accession>
<sequence length="897" mass="93367">MSIGQAKPRGLCDARFRALSRRRRGAATALRFETLETRRVLSTIGDPVVGDPTLDSPNETYDQALSLGDVWAVPAINRHGSLGAGESGAGDVEWYRFELDRPARVTLRVESSQPDSSFRGVLSLFRSDFGIADFTNLQGLRRLDLAIADHADGVAAIDRVIGPGTYGLAVSGAGNEIFSPVVAHSGFPGSIGDFDLSLSALEAGIEPADGPWVLSSDPAPDALLVSSPLVIRVELSHPLDPSTIEAGQSVRLIYSLDGTFSAGGGQTVPLAALDFSGSAGELLLVPASPLAPGSYRVVLAGTGDLESSVLAGIDGTPLGTDALNPAGRDHVYTFRVGGIEGSTNLAAPANDTAAGAYDLGDLTSLEPVRIEGSIGDDPFYNPANALDPLDPLGRFNPGNDVDLYHFRVNGPGTTAFVADVFGGRIGSSLSPSLSLFRLDAETQHLENVDFPMFLYNLVPFADRLLLPQLFDATMAGNLEAGDYYIAVTSRMTWSYDPSVSHSNEDGYEVGPYVLNLFVSPTAADAPPLSRNQPAPPSEAFPTDSVDDFESTPGAPVILGPPPTGHAPGLPGRPGMGGGVQIYTPTVPGTNSLPVPGLPNRPGLGGGIRIVTPTIPAANSGPSLESSVPQVEEASSFTPPFQNEQPAGISSSIDLSVLAFQPVGGVTRTEQEPATQPRPTVSGAVGVTSGVPLASQSLVYGAPILVGVAPSPLLEMGIANASFSLEPTNATVISPAGLKGIVPQSVVPWAPDPDQFDARPAVVGGETGGRPHEFNVAMVVSQPPELERGVVPKVTEEAKAFASPTPFPSLALALTPTASADDGFGDIPEETGPAVTASVSLSEPEDQDESHVSLKVGWALLAISSLTSLMYFRQWEWLRPWCLNRSSLGGETGKRPAL</sequence>
<dbReference type="EMBL" id="CP155447">
    <property type="protein sequence ID" value="XBH06093.1"/>
    <property type="molecule type" value="Genomic_DNA"/>
</dbReference>